<feature type="region of interest" description="Disordered" evidence="1">
    <location>
        <begin position="15"/>
        <end position="118"/>
    </location>
</feature>
<proteinExistence type="predicted"/>
<feature type="compositionally biased region" description="Polar residues" evidence="1">
    <location>
        <begin position="66"/>
        <end position="86"/>
    </location>
</feature>
<dbReference type="Proteomes" id="UP001500689">
    <property type="component" value="Unassembled WGS sequence"/>
</dbReference>
<name>A0ABP6X8G7_9PSEU</name>
<gene>
    <name evidence="2" type="ORF">GCM10022222_53560</name>
</gene>
<evidence type="ECO:0000313" key="3">
    <source>
        <dbReference type="Proteomes" id="UP001500689"/>
    </source>
</evidence>
<keyword evidence="3" id="KW-1185">Reference proteome</keyword>
<protein>
    <submittedName>
        <fullName evidence="2">Uncharacterized protein</fullName>
    </submittedName>
</protein>
<reference evidence="3" key="1">
    <citation type="journal article" date="2019" name="Int. J. Syst. Evol. Microbiol.">
        <title>The Global Catalogue of Microorganisms (GCM) 10K type strain sequencing project: providing services to taxonomists for standard genome sequencing and annotation.</title>
        <authorList>
            <consortium name="The Broad Institute Genomics Platform"/>
            <consortium name="The Broad Institute Genome Sequencing Center for Infectious Disease"/>
            <person name="Wu L."/>
            <person name="Ma J."/>
        </authorList>
    </citation>
    <scope>NUCLEOTIDE SEQUENCE [LARGE SCALE GENOMIC DNA]</scope>
    <source>
        <strain evidence="3">JCM 16898</strain>
    </source>
</reference>
<comment type="caution">
    <text evidence="2">The sequence shown here is derived from an EMBL/GenBank/DDBJ whole genome shotgun (WGS) entry which is preliminary data.</text>
</comment>
<accession>A0ABP6X8G7</accession>
<organism evidence="2 3">
    <name type="scientific">Amycolatopsis ultiminotia</name>
    <dbReference type="NCBI Taxonomy" id="543629"/>
    <lineage>
        <taxon>Bacteria</taxon>
        <taxon>Bacillati</taxon>
        <taxon>Actinomycetota</taxon>
        <taxon>Actinomycetes</taxon>
        <taxon>Pseudonocardiales</taxon>
        <taxon>Pseudonocardiaceae</taxon>
        <taxon>Amycolatopsis</taxon>
    </lineage>
</organism>
<sequence length="136" mass="14827">MIRRAAATWAVWRTLSPNRPPHPAPARHDRARYNRAGLIRPETNFPGPNRRSPTDPTQPAWPNGPNLAQPTELNRRNSTGSAQRTQPDLIGLAQPTQPDLTGPARTNRPGPDQPARPGCIWPGRAVAVDGCCVVVL</sequence>
<dbReference type="EMBL" id="BAAAZN010000012">
    <property type="protein sequence ID" value="GAA3563078.1"/>
    <property type="molecule type" value="Genomic_DNA"/>
</dbReference>
<evidence type="ECO:0000313" key="2">
    <source>
        <dbReference type="EMBL" id="GAA3563078.1"/>
    </source>
</evidence>
<evidence type="ECO:0000256" key="1">
    <source>
        <dbReference type="SAM" id="MobiDB-lite"/>
    </source>
</evidence>